<proteinExistence type="predicted"/>
<evidence type="ECO:0000313" key="1">
    <source>
        <dbReference type="EMBL" id="EMS51688.1"/>
    </source>
</evidence>
<gene>
    <name evidence="1" type="ORF">TRIUR3_27462</name>
</gene>
<accession>M7YMC6</accession>
<reference evidence="1" key="1">
    <citation type="journal article" date="2013" name="Nature">
        <title>Draft genome of the wheat A-genome progenitor Triticum urartu.</title>
        <authorList>
            <person name="Ling H.Q."/>
            <person name="Zhao S."/>
            <person name="Liu D."/>
            <person name="Wang J."/>
            <person name="Sun H."/>
            <person name="Zhang C."/>
            <person name="Fan H."/>
            <person name="Li D."/>
            <person name="Dong L."/>
            <person name="Tao Y."/>
            <person name="Gao C."/>
            <person name="Wu H."/>
            <person name="Li Y."/>
            <person name="Cui Y."/>
            <person name="Guo X."/>
            <person name="Zheng S."/>
            <person name="Wang B."/>
            <person name="Yu K."/>
            <person name="Liang Q."/>
            <person name="Yang W."/>
            <person name="Lou X."/>
            <person name="Chen J."/>
            <person name="Feng M."/>
            <person name="Jian J."/>
            <person name="Zhang X."/>
            <person name="Luo G."/>
            <person name="Jiang Y."/>
            <person name="Liu J."/>
            <person name="Wang Z."/>
            <person name="Sha Y."/>
            <person name="Zhang B."/>
            <person name="Wu H."/>
            <person name="Tang D."/>
            <person name="Shen Q."/>
            <person name="Xue P."/>
            <person name="Zou S."/>
            <person name="Wang X."/>
            <person name="Liu X."/>
            <person name="Wang F."/>
            <person name="Yang Y."/>
            <person name="An X."/>
            <person name="Dong Z."/>
            <person name="Zhang K."/>
            <person name="Zhang X."/>
            <person name="Luo M.C."/>
            <person name="Dvorak J."/>
            <person name="Tong Y."/>
            <person name="Wang J."/>
            <person name="Yang H."/>
            <person name="Li Z."/>
            <person name="Wang D."/>
            <person name="Zhang A."/>
            <person name="Wang J."/>
        </authorList>
    </citation>
    <scope>NUCLEOTIDE SEQUENCE</scope>
</reference>
<sequence length="117" mass="12053">MPRASPSPLPTCLLSSQPRLPLAFGAAAAVRSSSLRPKLYSRASCLDPGHALPHDCSRVRQPLLLAVPAAPTRTRCRPLPCLPATPAATLLFLLVSATASAVALPLLLVAADAAGSR</sequence>
<organism evidence="1">
    <name type="scientific">Triticum urartu</name>
    <name type="common">Red wild einkorn</name>
    <name type="synonym">Crithodium urartu</name>
    <dbReference type="NCBI Taxonomy" id="4572"/>
    <lineage>
        <taxon>Eukaryota</taxon>
        <taxon>Viridiplantae</taxon>
        <taxon>Streptophyta</taxon>
        <taxon>Embryophyta</taxon>
        <taxon>Tracheophyta</taxon>
        <taxon>Spermatophyta</taxon>
        <taxon>Magnoliopsida</taxon>
        <taxon>Liliopsida</taxon>
        <taxon>Poales</taxon>
        <taxon>Poaceae</taxon>
        <taxon>BOP clade</taxon>
        <taxon>Pooideae</taxon>
        <taxon>Triticodae</taxon>
        <taxon>Triticeae</taxon>
        <taxon>Triticinae</taxon>
        <taxon>Triticum</taxon>
    </lineage>
</organism>
<dbReference type="EMBL" id="KD217044">
    <property type="protein sequence ID" value="EMS51688.1"/>
    <property type="molecule type" value="Genomic_DNA"/>
</dbReference>
<name>M7YMC6_TRIUA</name>
<dbReference type="AlphaFoldDB" id="M7YMC6"/>
<protein>
    <submittedName>
        <fullName evidence="1">Uncharacterized protein</fullName>
    </submittedName>
</protein>